<dbReference type="InParanoid" id="A0A0D2ALS6"/>
<dbReference type="EMBL" id="KN847568">
    <property type="protein sequence ID" value="KIW00059.1"/>
    <property type="molecule type" value="Genomic_DNA"/>
</dbReference>
<reference evidence="2 3" key="1">
    <citation type="submission" date="2015-01" db="EMBL/GenBank/DDBJ databases">
        <title>The Genome Sequence of Ochroconis gallopava CBS43764.</title>
        <authorList>
            <consortium name="The Broad Institute Genomics Platform"/>
            <person name="Cuomo C."/>
            <person name="de Hoog S."/>
            <person name="Gorbushina A."/>
            <person name="Stielow B."/>
            <person name="Teixiera M."/>
            <person name="Abouelleil A."/>
            <person name="Chapman S.B."/>
            <person name="Priest M."/>
            <person name="Young S.K."/>
            <person name="Wortman J."/>
            <person name="Nusbaum C."/>
            <person name="Birren B."/>
        </authorList>
    </citation>
    <scope>NUCLEOTIDE SEQUENCE [LARGE SCALE GENOMIC DNA]</scope>
    <source>
        <strain evidence="2 3">CBS 43764</strain>
    </source>
</reference>
<dbReference type="RefSeq" id="XP_016209928.1">
    <property type="nucleotide sequence ID" value="XM_016362293.1"/>
</dbReference>
<dbReference type="Proteomes" id="UP000053259">
    <property type="component" value="Unassembled WGS sequence"/>
</dbReference>
<dbReference type="AlphaFoldDB" id="A0A0D2ALS6"/>
<feature type="region of interest" description="Disordered" evidence="1">
    <location>
        <begin position="145"/>
        <end position="174"/>
    </location>
</feature>
<name>A0A0D2ALS6_9PEZI</name>
<protein>
    <submittedName>
        <fullName evidence="2">Uncharacterized protein</fullName>
    </submittedName>
</protein>
<organism evidence="2 3">
    <name type="scientific">Verruconis gallopava</name>
    <dbReference type="NCBI Taxonomy" id="253628"/>
    <lineage>
        <taxon>Eukaryota</taxon>
        <taxon>Fungi</taxon>
        <taxon>Dikarya</taxon>
        <taxon>Ascomycota</taxon>
        <taxon>Pezizomycotina</taxon>
        <taxon>Dothideomycetes</taxon>
        <taxon>Pleosporomycetidae</taxon>
        <taxon>Venturiales</taxon>
        <taxon>Sympoventuriaceae</taxon>
        <taxon>Verruconis</taxon>
    </lineage>
</organism>
<gene>
    <name evidence="2" type="ORF">PV09_08403</name>
</gene>
<sequence length="174" mass="19918">MDRPPAKRQIPATFGKYFKTTQKAQRLMDPERRLCELDRGSNDRELVFSTHPAYGEGWNEMTWSQALLWETAQNDPTLRVARKSLESVKPGAELNILETDMFNSLGSFRGVAPQRLATVRLGYAQCRRNYVYLLSRFWSADPVSERVRQTECEDEGSNKAAGEMRAEDDKQHGS</sequence>
<evidence type="ECO:0000313" key="2">
    <source>
        <dbReference type="EMBL" id="KIW00059.1"/>
    </source>
</evidence>
<dbReference type="GeneID" id="27316376"/>
<keyword evidence="3" id="KW-1185">Reference proteome</keyword>
<evidence type="ECO:0000256" key="1">
    <source>
        <dbReference type="SAM" id="MobiDB-lite"/>
    </source>
</evidence>
<proteinExistence type="predicted"/>
<evidence type="ECO:0000313" key="3">
    <source>
        <dbReference type="Proteomes" id="UP000053259"/>
    </source>
</evidence>
<dbReference type="VEuPathDB" id="FungiDB:PV09_08403"/>
<feature type="compositionally biased region" description="Basic and acidic residues" evidence="1">
    <location>
        <begin position="162"/>
        <end position="174"/>
    </location>
</feature>
<dbReference type="OrthoDB" id="3935701at2759"/>
<dbReference type="HOGENOM" id="CLU_1541301_0_0_1"/>
<accession>A0A0D2ALS6</accession>